<gene>
    <name evidence="1" type="ORF">NSA23_00725</name>
</gene>
<evidence type="ECO:0000313" key="1">
    <source>
        <dbReference type="EMBL" id="MCR2042628.1"/>
    </source>
</evidence>
<evidence type="ECO:0000313" key="2">
    <source>
        <dbReference type="Proteomes" id="UP001142078"/>
    </source>
</evidence>
<accession>A0A9X2S3P1</accession>
<dbReference type="Proteomes" id="UP001142078">
    <property type="component" value="Unassembled WGS sequence"/>
</dbReference>
<dbReference type="RefSeq" id="WP_257490051.1">
    <property type="nucleotide sequence ID" value="NZ_JANJZL010000001.1"/>
</dbReference>
<proteinExistence type="predicted"/>
<comment type="caution">
    <text evidence="1">The sequence shown here is derived from an EMBL/GenBank/DDBJ whole genome shotgun (WGS) entry which is preliminary data.</text>
</comment>
<protein>
    <submittedName>
        <fullName evidence="1">Uncharacterized protein</fullName>
    </submittedName>
</protein>
<organism evidence="1 2">
    <name type="scientific">Anaerosalibacter massiliensis</name>
    <dbReference type="NCBI Taxonomy" id="1347392"/>
    <lineage>
        <taxon>Bacteria</taxon>
        <taxon>Bacillati</taxon>
        <taxon>Bacillota</taxon>
        <taxon>Tissierellia</taxon>
        <taxon>Tissierellales</taxon>
        <taxon>Sporanaerobacteraceae</taxon>
        <taxon>Anaerosalibacter</taxon>
    </lineage>
</organism>
<reference evidence="1" key="1">
    <citation type="submission" date="2022-07" db="EMBL/GenBank/DDBJ databases">
        <title>Enhanced cultured diversity of the mouse gut microbiota enables custom-made synthetic communities.</title>
        <authorList>
            <person name="Afrizal A."/>
        </authorList>
    </citation>
    <scope>NUCLEOTIDE SEQUENCE</scope>
    <source>
        <strain evidence="1">DSM 29482</strain>
    </source>
</reference>
<sequence>MNKHNMSLFNDFKEYLNNNSYEVEEINETSIRGIKGDLKLHLFKETLFDEYVFNINNNGYKIYNTLFVEDKKGYKLNHKNDNRRFNNIYDIINYTKDNINIEI</sequence>
<dbReference type="EMBL" id="JANJZL010000001">
    <property type="protein sequence ID" value="MCR2042628.1"/>
    <property type="molecule type" value="Genomic_DNA"/>
</dbReference>
<keyword evidence="2" id="KW-1185">Reference proteome</keyword>
<dbReference type="AlphaFoldDB" id="A0A9X2S3P1"/>
<name>A0A9X2S3P1_9FIRM</name>